<evidence type="ECO:0000256" key="1">
    <source>
        <dbReference type="SAM" id="MobiDB-lite"/>
    </source>
</evidence>
<reference evidence="2" key="1">
    <citation type="submission" date="2014-03" db="EMBL/GenBank/DDBJ databases">
        <authorList>
            <person name="Zhang G."/>
            <person name="Zhu L."/>
            <person name="Fang P."/>
        </authorList>
    </citation>
    <scope>NUCLEOTIDE SEQUENCE</scope>
    <source>
        <strain evidence="2">NS1</strain>
        <plasmid evidence="2">pNSL1</plasmid>
    </source>
</reference>
<protein>
    <submittedName>
        <fullName evidence="2">Uncharacterized protein</fullName>
    </submittedName>
</protein>
<sequence>MDTVHADTDGINLRISASTSRSRSTRADSVRCGIRSARTMGRPTWAAVSPGGRADRSDPVSVAASSDESHDQRCERSISAAKKTEAYFRISLASRRLQNSLSISLIRSCPAVVTPGVLSASIRACRVQVRSDSTPPPASGR</sequence>
<dbReference type="EMBL" id="KJ605395">
    <property type="protein sequence ID" value="AIU93902.1"/>
    <property type="molecule type" value="Genomic_DNA"/>
</dbReference>
<geneLocation type="plasmid" evidence="2">
    <name>pNSL1</name>
</geneLocation>
<organism evidence="2">
    <name type="scientific">Rhodococcus sp. NS1</name>
    <dbReference type="NCBI Taxonomy" id="402236"/>
    <lineage>
        <taxon>Bacteria</taxon>
        <taxon>Bacillati</taxon>
        <taxon>Actinomycetota</taxon>
        <taxon>Actinomycetes</taxon>
        <taxon>Mycobacteriales</taxon>
        <taxon>Nocardiaceae</taxon>
        <taxon>Rhodococcus</taxon>
    </lineage>
</organism>
<name>A0A097SQV6_9NOCA</name>
<gene>
    <name evidence="2" type="ORF">LRS1606.468</name>
</gene>
<dbReference type="AlphaFoldDB" id="A0A097SQV6"/>
<feature type="region of interest" description="Disordered" evidence="1">
    <location>
        <begin position="44"/>
        <end position="74"/>
    </location>
</feature>
<keyword evidence="2" id="KW-0614">Plasmid</keyword>
<proteinExistence type="predicted"/>
<evidence type="ECO:0000313" key="2">
    <source>
        <dbReference type="EMBL" id="AIU93902.1"/>
    </source>
</evidence>
<accession>A0A097SQV6</accession>